<protein>
    <submittedName>
        <fullName evidence="2">Uncharacterized protein</fullName>
    </submittedName>
</protein>
<dbReference type="EMBL" id="JAHDVG010000463">
    <property type="protein sequence ID" value="KAH1185335.1"/>
    <property type="molecule type" value="Genomic_DNA"/>
</dbReference>
<comment type="caution">
    <text evidence="2">The sequence shown here is derived from an EMBL/GenBank/DDBJ whole genome shotgun (WGS) entry which is preliminary data.</text>
</comment>
<feature type="region of interest" description="Disordered" evidence="1">
    <location>
        <begin position="1"/>
        <end position="24"/>
    </location>
</feature>
<sequence length="101" mass="11392">MFLTPPQFSQSSTDDPDAGEGTSTTVIVAFRDSPSSPAECLSQMKSRQKQAQDGVFQEMLQVCAASGNETRAWRMTLADSMKERVERRKAREKERERCTRT</sequence>
<proteinExistence type="predicted"/>
<evidence type="ECO:0000313" key="2">
    <source>
        <dbReference type="EMBL" id="KAH1185335.1"/>
    </source>
</evidence>
<evidence type="ECO:0000256" key="1">
    <source>
        <dbReference type="SAM" id="MobiDB-lite"/>
    </source>
</evidence>
<gene>
    <name evidence="2" type="ORF">KIL84_018084</name>
</gene>
<keyword evidence="3" id="KW-1185">Reference proteome</keyword>
<evidence type="ECO:0000313" key="3">
    <source>
        <dbReference type="Proteomes" id="UP000827986"/>
    </source>
</evidence>
<dbReference type="AlphaFoldDB" id="A0A9D3XUA1"/>
<dbReference type="Proteomes" id="UP000827986">
    <property type="component" value="Unassembled WGS sequence"/>
</dbReference>
<reference evidence="2" key="1">
    <citation type="submission" date="2021-09" db="EMBL/GenBank/DDBJ databases">
        <title>The genome of Mauremys mutica provides insights into the evolution of semi-aquatic lifestyle.</title>
        <authorList>
            <person name="Gong S."/>
            <person name="Gao Y."/>
        </authorList>
    </citation>
    <scope>NUCLEOTIDE SEQUENCE</scope>
    <source>
        <strain evidence="2">MM-2020</strain>
        <tissue evidence="2">Muscle</tissue>
    </source>
</reference>
<feature type="compositionally biased region" description="Polar residues" evidence="1">
    <location>
        <begin position="1"/>
        <end position="13"/>
    </location>
</feature>
<accession>A0A9D3XUA1</accession>
<name>A0A9D3XUA1_9SAUR</name>
<organism evidence="2 3">
    <name type="scientific">Mauremys mutica</name>
    <name type="common">yellowpond turtle</name>
    <dbReference type="NCBI Taxonomy" id="74926"/>
    <lineage>
        <taxon>Eukaryota</taxon>
        <taxon>Metazoa</taxon>
        <taxon>Chordata</taxon>
        <taxon>Craniata</taxon>
        <taxon>Vertebrata</taxon>
        <taxon>Euteleostomi</taxon>
        <taxon>Archelosauria</taxon>
        <taxon>Testudinata</taxon>
        <taxon>Testudines</taxon>
        <taxon>Cryptodira</taxon>
        <taxon>Durocryptodira</taxon>
        <taxon>Testudinoidea</taxon>
        <taxon>Geoemydidae</taxon>
        <taxon>Geoemydinae</taxon>
        <taxon>Mauremys</taxon>
    </lineage>
</organism>